<dbReference type="STRING" id="1071382.H2AUZ4"/>
<dbReference type="FunCoup" id="H2AUZ4">
    <property type="interactions" value="150"/>
</dbReference>
<protein>
    <recommendedName>
        <fullName evidence="4">Glucose-signaling factor 2</fullName>
    </recommendedName>
</protein>
<evidence type="ECO:0000313" key="2">
    <source>
        <dbReference type="EMBL" id="CCF58194.1"/>
    </source>
</evidence>
<accession>H2AUZ4</accession>
<dbReference type="GO" id="GO:0051082">
    <property type="term" value="F:unfolded protein binding"/>
    <property type="evidence" value="ECO:0007669"/>
    <property type="project" value="EnsemblFungi"/>
</dbReference>
<evidence type="ECO:0000313" key="3">
    <source>
        <dbReference type="Proteomes" id="UP000005220"/>
    </source>
</evidence>
<dbReference type="KEGG" id="kaf:KAFR_0E00400"/>
<dbReference type="GeneID" id="13882592"/>
<dbReference type="GO" id="GO:0034394">
    <property type="term" value="P:protein localization to cell surface"/>
    <property type="evidence" value="ECO:0007669"/>
    <property type="project" value="EnsemblFungi"/>
</dbReference>
<dbReference type="GO" id="GO:0005789">
    <property type="term" value="C:endoplasmic reticulum membrane"/>
    <property type="evidence" value="ECO:0007669"/>
    <property type="project" value="EnsemblFungi"/>
</dbReference>
<dbReference type="InParanoid" id="H2AUZ4"/>
<feature type="coiled-coil region" evidence="1">
    <location>
        <begin position="368"/>
        <end position="395"/>
    </location>
</feature>
<dbReference type="eggNOG" id="ENOG502QT03">
    <property type="taxonomic scope" value="Eukaryota"/>
</dbReference>
<dbReference type="RefSeq" id="XP_003957329.1">
    <property type="nucleotide sequence ID" value="XM_003957280.1"/>
</dbReference>
<proteinExistence type="predicted"/>
<evidence type="ECO:0000256" key="1">
    <source>
        <dbReference type="SAM" id="Coils"/>
    </source>
</evidence>
<dbReference type="GO" id="GO:0006457">
    <property type="term" value="P:protein folding"/>
    <property type="evidence" value="ECO:0007669"/>
    <property type="project" value="EnsemblFungi"/>
</dbReference>
<dbReference type="OrthoDB" id="4076669at2759"/>
<dbReference type="Proteomes" id="UP000005220">
    <property type="component" value="Chromosome 5"/>
</dbReference>
<dbReference type="HOGENOM" id="CLU_719597_0_0_1"/>
<reference evidence="2 3" key="1">
    <citation type="journal article" date="2011" name="Proc. Natl. Acad. Sci. U.S.A.">
        <title>Evolutionary erosion of yeast sex chromosomes by mating-type switching accidents.</title>
        <authorList>
            <person name="Gordon J.L."/>
            <person name="Armisen D."/>
            <person name="Proux-Wera E."/>
            <person name="Oheigeartaigh S.S."/>
            <person name="Byrne K.P."/>
            <person name="Wolfe K.H."/>
        </authorList>
    </citation>
    <scope>NUCLEOTIDE SEQUENCE [LARGE SCALE GENOMIC DNA]</scope>
    <source>
        <strain evidence="3">ATCC 22294 / BCRC 22015 / CBS 2517 / CECT 1963 / NBRC 1671 / NRRL Y-8276</strain>
    </source>
</reference>
<evidence type="ECO:0008006" key="4">
    <source>
        <dbReference type="Google" id="ProtNLM"/>
    </source>
</evidence>
<name>H2AUZ4_KAZAF</name>
<dbReference type="EMBL" id="HE650825">
    <property type="protein sequence ID" value="CCF58194.1"/>
    <property type="molecule type" value="Genomic_DNA"/>
</dbReference>
<organism evidence="2 3">
    <name type="scientific">Kazachstania africana (strain ATCC 22294 / BCRC 22015 / CBS 2517 / CECT 1963 / NBRC 1671 / NRRL Y-8276)</name>
    <name type="common">Yeast</name>
    <name type="synonym">Kluyveromyces africanus</name>
    <dbReference type="NCBI Taxonomy" id="1071382"/>
    <lineage>
        <taxon>Eukaryota</taxon>
        <taxon>Fungi</taxon>
        <taxon>Dikarya</taxon>
        <taxon>Ascomycota</taxon>
        <taxon>Saccharomycotina</taxon>
        <taxon>Saccharomycetes</taxon>
        <taxon>Saccharomycetales</taxon>
        <taxon>Saccharomycetaceae</taxon>
        <taxon>Kazachstania</taxon>
    </lineage>
</organism>
<gene>
    <name evidence="2" type="primary">KAFR0E00400</name>
    <name evidence="2" type="ORF">KAFR_0E00400</name>
</gene>
<dbReference type="Pfam" id="PF11055">
    <property type="entry name" value="Gsf2"/>
    <property type="match status" value="1"/>
</dbReference>
<dbReference type="InterPro" id="IPR022757">
    <property type="entry name" value="Gsf2"/>
</dbReference>
<dbReference type="AlphaFoldDB" id="H2AUZ4"/>
<sequence>MEIYLRFNDDFENDYAFQISNEDTINSKIKKIFSTTPNKSGMKNLSDIMVLRPSIFHEWQPYEYYKSCHPGYLTEGGCLLYSYDAAEPQYLEKLDEEKPLFDQLWPGQLIIPKWKYSGKYVKIFAVIMLAWLYTDLPDVISPTPGICLTNNISRLVIPLLDNYLDQPELADKLREEIAPNFSSVLAQWAFFFLHILKITMLTFLFKIGVANPLTFNALKIYKLRNFEISHRNAGIKDVLKSIGWIGSRKASYDQYQASFYNYTIKKHGGIVQAYRAGVIKSAAAPGMPLHAGEGFQTPLNERFTGKTFETIESENPKFILSEEYYVEVENNLKSILEKCNNDIGLMNEEIKRFRRFGIFEPNEKMQHLVKLRKEVYTQEKELEEKEKESKEAKKQK</sequence>
<keyword evidence="3" id="KW-1185">Reference proteome</keyword>
<keyword evidence="1" id="KW-0175">Coiled coil</keyword>